<dbReference type="PANTHER" id="PTHR14359:SF6">
    <property type="entry name" value="PHOSPHOPANTOTHENOYLCYSTEINE DECARBOXYLASE"/>
    <property type="match status" value="1"/>
</dbReference>
<reference evidence="7 8" key="1">
    <citation type="submission" date="2017-12" db="EMBL/GenBank/DDBJ databases">
        <title>Hemimetabolous genomes reveal molecular basis of termite eusociality.</title>
        <authorList>
            <person name="Harrison M.C."/>
            <person name="Jongepier E."/>
            <person name="Robertson H.M."/>
            <person name="Arning N."/>
            <person name="Bitard-Feildel T."/>
            <person name="Chao H."/>
            <person name="Childers C.P."/>
            <person name="Dinh H."/>
            <person name="Doddapaneni H."/>
            <person name="Dugan S."/>
            <person name="Gowin J."/>
            <person name="Greiner C."/>
            <person name="Han Y."/>
            <person name="Hu H."/>
            <person name="Hughes D.S.T."/>
            <person name="Huylmans A.-K."/>
            <person name="Kemena C."/>
            <person name="Kremer L.P.M."/>
            <person name="Lee S.L."/>
            <person name="Lopez-Ezquerra A."/>
            <person name="Mallet L."/>
            <person name="Monroy-Kuhn J.M."/>
            <person name="Moser A."/>
            <person name="Murali S.C."/>
            <person name="Muzny D.M."/>
            <person name="Otani S."/>
            <person name="Piulachs M.-D."/>
            <person name="Poelchau M."/>
            <person name="Qu J."/>
            <person name="Schaub F."/>
            <person name="Wada-Katsumata A."/>
            <person name="Worley K.C."/>
            <person name="Xie Q."/>
            <person name="Ylla G."/>
            <person name="Poulsen M."/>
            <person name="Gibbs R.A."/>
            <person name="Schal C."/>
            <person name="Richards S."/>
            <person name="Belles X."/>
            <person name="Korb J."/>
            <person name="Bornberg-Bauer E."/>
        </authorList>
    </citation>
    <scope>NUCLEOTIDE SEQUENCE [LARGE SCALE GENOMIC DNA]</scope>
    <source>
        <tissue evidence="7">Whole body</tissue>
    </source>
</reference>
<feature type="domain" description="Flavoprotein" evidence="6">
    <location>
        <begin position="10"/>
        <end position="193"/>
    </location>
</feature>
<organism evidence="7 8">
    <name type="scientific">Cryptotermes secundus</name>
    <dbReference type="NCBI Taxonomy" id="105785"/>
    <lineage>
        <taxon>Eukaryota</taxon>
        <taxon>Metazoa</taxon>
        <taxon>Ecdysozoa</taxon>
        <taxon>Arthropoda</taxon>
        <taxon>Hexapoda</taxon>
        <taxon>Insecta</taxon>
        <taxon>Pterygota</taxon>
        <taxon>Neoptera</taxon>
        <taxon>Polyneoptera</taxon>
        <taxon>Dictyoptera</taxon>
        <taxon>Blattodea</taxon>
        <taxon>Blattoidea</taxon>
        <taxon>Termitoidae</taxon>
        <taxon>Kalotermitidae</taxon>
        <taxon>Cryptotermitinae</taxon>
        <taxon>Cryptotermes</taxon>
    </lineage>
</organism>
<comment type="similarity">
    <text evidence="2">Belongs to the HFCD (homooligomeric flavin containing Cys decarboxylase) superfamily.</text>
</comment>
<dbReference type="STRING" id="105785.A0A2J7QP62"/>
<dbReference type="GO" id="GO:0015937">
    <property type="term" value="P:coenzyme A biosynthetic process"/>
    <property type="evidence" value="ECO:0007669"/>
    <property type="project" value="UniProtKB-KW"/>
</dbReference>
<dbReference type="SUPFAM" id="SSF52507">
    <property type="entry name" value="Homo-oligomeric flavin-containing Cys decarboxylases, HFCD"/>
    <property type="match status" value="1"/>
</dbReference>
<sequence length="199" mass="22044">MESSSSDNEKHVLVGCTGSVATIKLPVLLKTILGSQRSLSWNVQVRVIVTQNARHFYASADLPKDVQVYCDQDEWTAWSKRGDPVLHIELAKWADIFIVSPLDANTLAKLAQGLCDNLLTCVARAWNMKKPLLFCPAMNTHMWEHPVTATQIATLKNWGYTEVPCITKTLVCGDTGLGAMAEVSSIVDTIYETLRIHNC</sequence>
<dbReference type="InParanoid" id="A0A2J7QP62"/>
<evidence type="ECO:0000313" key="8">
    <source>
        <dbReference type="Proteomes" id="UP000235965"/>
    </source>
</evidence>
<dbReference type="Gene3D" id="3.40.50.1950">
    <property type="entry name" value="Flavin prenyltransferase-like"/>
    <property type="match status" value="1"/>
</dbReference>
<keyword evidence="1" id="KW-0173">Coenzyme A biosynthesis</keyword>
<evidence type="ECO:0000256" key="5">
    <source>
        <dbReference type="ARBA" id="ARBA00082063"/>
    </source>
</evidence>
<dbReference type="InterPro" id="IPR003382">
    <property type="entry name" value="Flavoprotein"/>
</dbReference>
<evidence type="ECO:0000256" key="1">
    <source>
        <dbReference type="ARBA" id="ARBA00022993"/>
    </source>
</evidence>
<dbReference type="Pfam" id="PF02441">
    <property type="entry name" value="Flavoprotein"/>
    <property type="match status" value="1"/>
</dbReference>
<gene>
    <name evidence="7" type="primary">PPCDC</name>
    <name evidence="7" type="ORF">B7P43_G13410</name>
</gene>
<dbReference type="FunCoup" id="A0A2J7QP62">
    <property type="interactions" value="606"/>
</dbReference>
<evidence type="ECO:0000259" key="6">
    <source>
        <dbReference type="Pfam" id="PF02441"/>
    </source>
</evidence>
<proteinExistence type="inferred from homology"/>
<protein>
    <recommendedName>
        <fullName evidence="4">Phosphopantothenoylcysteine decarboxylase</fullName>
    </recommendedName>
    <alternativeName>
        <fullName evidence="5">CoaC</fullName>
    </alternativeName>
</protein>
<dbReference type="GO" id="GO:0071513">
    <property type="term" value="C:phosphopantothenoylcysteine decarboxylase complex"/>
    <property type="evidence" value="ECO:0007669"/>
    <property type="project" value="TreeGrafter"/>
</dbReference>
<dbReference type="PANTHER" id="PTHR14359">
    <property type="entry name" value="HOMO-OLIGOMERIC FLAVIN CONTAINING CYS DECARBOXYLASE FAMILY"/>
    <property type="match status" value="1"/>
</dbReference>
<comment type="caution">
    <text evidence="7">The sequence shown here is derived from an EMBL/GenBank/DDBJ whole genome shotgun (WGS) entry which is preliminary data.</text>
</comment>
<dbReference type="InterPro" id="IPR036551">
    <property type="entry name" value="Flavin_trans-like"/>
</dbReference>
<evidence type="ECO:0000256" key="2">
    <source>
        <dbReference type="ARBA" id="ARBA00038350"/>
    </source>
</evidence>
<evidence type="ECO:0000256" key="3">
    <source>
        <dbReference type="ARBA" id="ARBA00056708"/>
    </source>
</evidence>
<dbReference type="EMBL" id="NEVH01012097">
    <property type="protein sequence ID" value="PNF30376.1"/>
    <property type="molecule type" value="Genomic_DNA"/>
</dbReference>
<dbReference type="AlphaFoldDB" id="A0A2J7QP62"/>
<dbReference type="Proteomes" id="UP000235965">
    <property type="component" value="Unassembled WGS sequence"/>
</dbReference>
<dbReference type="FunFam" id="3.40.50.1950:FF:000004">
    <property type="entry name" value="Phosphopantothenoylcysteine decarboxylase"/>
    <property type="match status" value="1"/>
</dbReference>
<evidence type="ECO:0000256" key="4">
    <source>
        <dbReference type="ARBA" id="ARBA00070201"/>
    </source>
</evidence>
<dbReference type="GO" id="GO:0004633">
    <property type="term" value="F:phosphopantothenoylcysteine decarboxylase activity"/>
    <property type="evidence" value="ECO:0007669"/>
    <property type="project" value="TreeGrafter"/>
</dbReference>
<keyword evidence="8" id="KW-1185">Reference proteome</keyword>
<evidence type="ECO:0000313" key="7">
    <source>
        <dbReference type="EMBL" id="PNF30376.1"/>
    </source>
</evidence>
<dbReference type="GO" id="GO:0010181">
    <property type="term" value="F:FMN binding"/>
    <property type="evidence" value="ECO:0007669"/>
    <property type="project" value="TreeGrafter"/>
</dbReference>
<dbReference type="OrthoDB" id="1532798at2759"/>
<comment type="function">
    <text evidence="3">Catalyzes the decarboxylation of the cysteine moiety of 4-phosphopantothenoylcysteine to form 4'-phosphopantotheine and this reaction forms part of the biosynthesis of coenzyme A.</text>
</comment>
<name>A0A2J7QP62_9NEOP</name>
<accession>A0A2J7QP62</accession>